<organism evidence="6 7">
    <name type="scientific">Deinandra increscens subsp. villosa</name>
    <dbReference type="NCBI Taxonomy" id="3103831"/>
    <lineage>
        <taxon>Eukaryota</taxon>
        <taxon>Viridiplantae</taxon>
        <taxon>Streptophyta</taxon>
        <taxon>Embryophyta</taxon>
        <taxon>Tracheophyta</taxon>
        <taxon>Spermatophyta</taxon>
        <taxon>Magnoliopsida</taxon>
        <taxon>eudicotyledons</taxon>
        <taxon>Gunneridae</taxon>
        <taxon>Pentapetalae</taxon>
        <taxon>asterids</taxon>
        <taxon>campanulids</taxon>
        <taxon>Asterales</taxon>
        <taxon>Asteraceae</taxon>
        <taxon>Asteroideae</taxon>
        <taxon>Heliantheae alliance</taxon>
        <taxon>Madieae</taxon>
        <taxon>Madiinae</taxon>
        <taxon>Deinandra</taxon>
    </lineage>
</organism>
<dbReference type="InterPro" id="IPR000648">
    <property type="entry name" value="Oxysterol-bd"/>
</dbReference>
<gene>
    <name evidence="6" type="ORF">SSX86_003870</name>
</gene>
<sequence length="216" mass="24872">MHSPSPPSPPSFVDNHHVLSNGVMMRPIASTRVSGVLDKWVNCGKGWNPRWFVLQDGVLSYFKIQGLEKINVSKETDKGHRIIGSCISHHRKPLGELHLKVSSIRESRSDDRRFSIFTGTKRLHLRATNQEDKMEWMEALKVMKLRFPRMSNKELMSGEITVSTEKLRARLLEEGVNEEIIEEAERIMRIEFSETEAQLALLRKKLRLLIDTLGML</sequence>
<evidence type="ECO:0000256" key="1">
    <source>
        <dbReference type="ARBA" id="ARBA00003361"/>
    </source>
</evidence>
<comment type="function">
    <text evidence="1">May be involved in the transport of sterols.</text>
</comment>
<dbReference type="EMBL" id="JBCNJP010000007">
    <property type="protein sequence ID" value="KAK9075545.1"/>
    <property type="molecule type" value="Genomic_DNA"/>
</dbReference>
<evidence type="ECO:0000259" key="5">
    <source>
        <dbReference type="PROSITE" id="PS50003"/>
    </source>
</evidence>
<keyword evidence="4" id="KW-0446">Lipid-binding</keyword>
<dbReference type="InterPro" id="IPR011993">
    <property type="entry name" value="PH-like_dom_sf"/>
</dbReference>
<keyword evidence="2" id="KW-0813">Transport</keyword>
<dbReference type="PROSITE" id="PS50003">
    <property type="entry name" value="PH_DOMAIN"/>
    <property type="match status" value="1"/>
</dbReference>
<dbReference type="GO" id="GO:0005829">
    <property type="term" value="C:cytosol"/>
    <property type="evidence" value="ECO:0007669"/>
    <property type="project" value="TreeGrafter"/>
</dbReference>
<dbReference type="PANTHER" id="PTHR10972:SF193">
    <property type="entry name" value="PLECKSTRIN HOMOLOGY (PH) DOMAIN SUPERFAMILY PROTEIN"/>
    <property type="match status" value="1"/>
</dbReference>
<dbReference type="AlphaFoldDB" id="A0AAP0DLX5"/>
<evidence type="ECO:0000256" key="2">
    <source>
        <dbReference type="ARBA" id="ARBA00022448"/>
    </source>
</evidence>
<dbReference type="GO" id="GO:0006869">
    <property type="term" value="P:lipid transport"/>
    <property type="evidence" value="ECO:0007669"/>
    <property type="project" value="UniProtKB-KW"/>
</dbReference>
<dbReference type="GO" id="GO:0032934">
    <property type="term" value="F:sterol binding"/>
    <property type="evidence" value="ECO:0007669"/>
    <property type="project" value="TreeGrafter"/>
</dbReference>
<dbReference type="Pfam" id="PF00169">
    <property type="entry name" value="PH"/>
    <property type="match status" value="1"/>
</dbReference>
<dbReference type="InterPro" id="IPR001849">
    <property type="entry name" value="PH_domain"/>
</dbReference>
<evidence type="ECO:0000313" key="6">
    <source>
        <dbReference type="EMBL" id="KAK9075545.1"/>
    </source>
</evidence>
<proteinExistence type="predicted"/>
<keyword evidence="3" id="KW-0445">Lipid transport</keyword>
<dbReference type="PANTHER" id="PTHR10972">
    <property type="entry name" value="OXYSTEROL-BINDING PROTEIN-RELATED"/>
    <property type="match status" value="1"/>
</dbReference>
<evidence type="ECO:0000256" key="3">
    <source>
        <dbReference type="ARBA" id="ARBA00023055"/>
    </source>
</evidence>
<dbReference type="Gene3D" id="2.30.29.30">
    <property type="entry name" value="Pleckstrin-homology domain (PH domain)/Phosphotyrosine-binding domain (PTB)"/>
    <property type="match status" value="1"/>
</dbReference>
<evidence type="ECO:0000256" key="4">
    <source>
        <dbReference type="ARBA" id="ARBA00023121"/>
    </source>
</evidence>
<protein>
    <recommendedName>
        <fullName evidence="5">PH domain-containing protein</fullName>
    </recommendedName>
</protein>
<feature type="domain" description="PH" evidence="5">
    <location>
        <begin position="30"/>
        <end position="145"/>
    </location>
</feature>
<dbReference type="Proteomes" id="UP001408789">
    <property type="component" value="Unassembled WGS sequence"/>
</dbReference>
<evidence type="ECO:0000313" key="7">
    <source>
        <dbReference type="Proteomes" id="UP001408789"/>
    </source>
</evidence>
<comment type="caution">
    <text evidence="6">The sequence shown here is derived from an EMBL/GenBank/DDBJ whole genome shotgun (WGS) entry which is preliminary data.</text>
</comment>
<dbReference type="SMART" id="SM00233">
    <property type="entry name" value="PH"/>
    <property type="match status" value="1"/>
</dbReference>
<accession>A0AAP0DLX5</accession>
<dbReference type="SUPFAM" id="SSF50729">
    <property type="entry name" value="PH domain-like"/>
    <property type="match status" value="1"/>
</dbReference>
<keyword evidence="7" id="KW-1185">Reference proteome</keyword>
<dbReference type="GO" id="GO:0016020">
    <property type="term" value="C:membrane"/>
    <property type="evidence" value="ECO:0007669"/>
    <property type="project" value="TreeGrafter"/>
</dbReference>
<reference evidence="6 7" key="1">
    <citation type="submission" date="2024-04" db="EMBL/GenBank/DDBJ databases">
        <title>The reference genome of an endangered Asteraceae, Deinandra increscens subsp. villosa, native to the Central Coast of California.</title>
        <authorList>
            <person name="Guilliams M."/>
            <person name="Hasenstab-Lehman K."/>
            <person name="Meyer R."/>
            <person name="Mcevoy S."/>
        </authorList>
    </citation>
    <scope>NUCLEOTIDE SEQUENCE [LARGE SCALE GENOMIC DNA]</scope>
    <source>
        <tissue evidence="6">Leaf</tissue>
    </source>
</reference>
<name>A0AAP0DLX5_9ASTR</name>